<feature type="compositionally biased region" description="Basic and acidic residues" evidence="1">
    <location>
        <begin position="263"/>
        <end position="272"/>
    </location>
</feature>
<evidence type="ECO:0000313" key="3">
    <source>
        <dbReference type="Proteomes" id="UP001203297"/>
    </source>
</evidence>
<feature type="compositionally biased region" description="Low complexity" evidence="1">
    <location>
        <begin position="239"/>
        <end position="252"/>
    </location>
</feature>
<gene>
    <name evidence="2" type="ORF">B0F90DRAFT_1756905</name>
</gene>
<name>A0AAD4M028_9AGAM</name>
<feature type="region of interest" description="Disordered" evidence="1">
    <location>
        <begin position="186"/>
        <end position="206"/>
    </location>
</feature>
<accession>A0AAD4M028</accession>
<dbReference type="EMBL" id="WTXG01000073">
    <property type="protein sequence ID" value="KAI0294495.1"/>
    <property type="molecule type" value="Genomic_DNA"/>
</dbReference>
<feature type="region of interest" description="Disordered" evidence="1">
    <location>
        <begin position="1"/>
        <end position="50"/>
    </location>
</feature>
<evidence type="ECO:0000256" key="1">
    <source>
        <dbReference type="SAM" id="MobiDB-lite"/>
    </source>
</evidence>
<dbReference type="Proteomes" id="UP001203297">
    <property type="component" value="Unassembled WGS sequence"/>
</dbReference>
<feature type="region of interest" description="Disordered" evidence="1">
    <location>
        <begin position="232"/>
        <end position="316"/>
    </location>
</feature>
<comment type="caution">
    <text evidence="2">The sequence shown here is derived from an EMBL/GenBank/DDBJ whole genome shotgun (WGS) entry which is preliminary data.</text>
</comment>
<feature type="compositionally biased region" description="Basic and acidic residues" evidence="1">
    <location>
        <begin position="35"/>
        <end position="50"/>
    </location>
</feature>
<keyword evidence="3" id="KW-1185">Reference proteome</keyword>
<feature type="compositionally biased region" description="Low complexity" evidence="1">
    <location>
        <begin position="1"/>
        <end position="16"/>
    </location>
</feature>
<feature type="compositionally biased region" description="Low complexity" evidence="1">
    <location>
        <begin position="289"/>
        <end position="304"/>
    </location>
</feature>
<feature type="region of interest" description="Disordered" evidence="1">
    <location>
        <begin position="84"/>
        <end position="133"/>
    </location>
</feature>
<feature type="compositionally biased region" description="Polar residues" evidence="1">
    <location>
        <begin position="373"/>
        <end position="391"/>
    </location>
</feature>
<protein>
    <submittedName>
        <fullName evidence="2">Uncharacterized protein</fullName>
    </submittedName>
</protein>
<evidence type="ECO:0000313" key="2">
    <source>
        <dbReference type="EMBL" id="KAI0294495.1"/>
    </source>
</evidence>
<proteinExistence type="predicted"/>
<sequence length="515" mass="56673">MSASDQSPSPTVTDTSSPPPMRPAKRKISQEPDLDGPHPHNDVPPSKDFEAGRVTCEACGESVSYRDERTGVFTTKHWDAHRLGCSTSSSAFPAPEPVRSRSHSHPRPPSLPTEPISAGPPSKRRRAKRSEEERIEYLRSDPYVAQFEPYRVLCASCDKWIRLRPNSTYCSIPWDAHRKSCLARKGAKDPAPSFAATDPDARNRKHDGERVLCKLCNSSILVGPDDQAAQAWSQHQCRPTSPSALPSASTIPSVPPPSQRQLALKEKEKERLTSPLGSSSSPQPPPALQPSDAPSSAAAAASAAVSESRRRNAEQRAAHLRADPLLAQVEPHRVFCALCRKWVQLRQDSTFCAYPWHQHRSKCVIRHEKKTKTAPTESVTHSGRATPTSADELTDNGELGPEFEELLDSTEDVGAVPDSHVADNQAPFSPPRYADLDSPADRLSFTRHSIDYLFHTTYTPADALTIAALVAYMNAALPPDKHEEFDTAEVTRAAKTLHDRGRVAFEGDTLKLLYY</sequence>
<feature type="compositionally biased region" description="Basic and acidic residues" evidence="1">
    <location>
        <begin position="307"/>
        <end position="316"/>
    </location>
</feature>
<dbReference type="AlphaFoldDB" id="A0AAD4M028"/>
<reference evidence="2" key="1">
    <citation type="journal article" date="2022" name="New Phytol.">
        <title>Evolutionary transition to the ectomycorrhizal habit in the genomes of a hyperdiverse lineage of mushroom-forming fungi.</title>
        <authorList>
            <person name="Looney B."/>
            <person name="Miyauchi S."/>
            <person name="Morin E."/>
            <person name="Drula E."/>
            <person name="Courty P.E."/>
            <person name="Kohler A."/>
            <person name="Kuo A."/>
            <person name="LaButti K."/>
            <person name="Pangilinan J."/>
            <person name="Lipzen A."/>
            <person name="Riley R."/>
            <person name="Andreopoulos W."/>
            <person name="He G."/>
            <person name="Johnson J."/>
            <person name="Nolan M."/>
            <person name="Tritt A."/>
            <person name="Barry K.W."/>
            <person name="Grigoriev I.V."/>
            <person name="Nagy L.G."/>
            <person name="Hibbett D."/>
            <person name="Henrissat B."/>
            <person name="Matheny P.B."/>
            <person name="Labbe J."/>
            <person name="Martin F.M."/>
        </authorList>
    </citation>
    <scope>NUCLEOTIDE SEQUENCE</scope>
    <source>
        <strain evidence="2">BPL690</strain>
    </source>
</reference>
<feature type="region of interest" description="Disordered" evidence="1">
    <location>
        <begin position="368"/>
        <end position="396"/>
    </location>
</feature>
<organism evidence="2 3">
    <name type="scientific">Multifurca ochricompacta</name>
    <dbReference type="NCBI Taxonomy" id="376703"/>
    <lineage>
        <taxon>Eukaryota</taxon>
        <taxon>Fungi</taxon>
        <taxon>Dikarya</taxon>
        <taxon>Basidiomycota</taxon>
        <taxon>Agaricomycotina</taxon>
        <taxon>Agaricomycetes</taxon>
        <taxon>Russulales</taxon>
        <taxon>Russulaceae</taxon>
        <taxon>Multifurca</taxon>
    </lineage>
</organism>